<evidence type="ECO:0000313" key="2">
    <source>
        <dbReference type="Proteomes" id="UP000076404"/>
    </source>
</evidence>
<keyword evidence="2" id="KW-1185">Reference proteome</keyword>
<dbReference type="EMBL" id="CP011454">
    <property type="protein sequence ID" value="AMW05258.1"/>
    <property type="molecule type" value="Genomic_DNA"/>
</dbReference>
<reference evidence="1 2" key="1">
    <citation type="journal article" date="2014" name="Proc. Natl. Acad. Sci. U.S.A.">
        <title>Functional type 2 photosynthetic reaction centers found in the rare bacterial phylum Gemmatimonadetes.</title>
        <authorList>
            <person name="Zeng Y."/>
            <person name="Feng F."/>
            <person name="Medova H."/>
            <person name="Dean J."/>
            <person name="Koblizek M."/>
        </authorList>
    </citation>
    <scope>NUCLEOTIDE SEQUENCE [LARGE SCALE GENOMIC DNA]</scope>
    <source>
        <strain evidence="1 2">AP64</strain>
    </source>
</reference>
<sequence length="158" mass="16977">MLLPDFSGSSTNNDAPEPLAERSRLRLVRCQIERRSAARSRVSVEFEGPWFTTPLVCEQEGTTCPGGDLRLAARATLDALTTATQDALRFDLIGVKPSRAFDTSVMLVAVMVHCGDESSKVLGVAVDEENDVLATVRATLHAVNRFVAPILGPLPISG</sequence>
<protein>
    <recommendedName>
        <fullName evidence="3">2-isopropylmalate synthase LeuA allosteric (dimerisation) domain-containing protein</fullName>
    </recommendedName>
</protein>
<gene>
    <name evidence="1" type="ORF">GEMMAAP_11475</name>
</gene>
<name>A0A143BJR2_9BACT</name>
<organism evidence="1 2">
    <name type="scientific">Gemmatimonas phototrophica</name>
    <dbReference type="NCBI Taxonomy" id="1379270"/>
    <lineage>
        <taxon>Bacteria</taxon>
        <taxon>Pseudomonadati</taxon>
        <taxon>Gemmatimonadota</taxon>
        <taxon>Gemmatimonadia</taxon>
        <taxon>Gemmatimonadales</taxon>
        <taxon>Gemmatimonadaceae</taxon>
        <taxon>Gemmatimonas</taxon>
    </lineage>
</organism>
<dbReference type="STRING" id="1379270.GEMMAAP_11475"/>
<reference evidence="1 2" key="2">
    <citation type="journal article" date="2016" name="Environ. Microbiol. Rep.">
        <title>Metagenomic evidence for the presence of phototrophic Gemmatimonadetes bacteria in diverse environments.</title>
        <authorList>
            <person name="Zeng Y."/>
            <person name="Baumbach J."/>
            <person name="Barbosa E.G."/>
            <person name="Azevedo V."/>
            <person name="Zhang C."/>
            <person name="Koblizek M."/>
        </authorList>
    </citation>
    <scope>NUCLEOTIDE SEQUENCE [LARGE SCALE GENOMIC DNA]</scope>
    <source>
        <strain evidence="1 2">AP64</strain>
    </source>
</reference>
<proteinExistence type="predicted"/>
<dbReference type="AlphaFoldDB" id="A0A143BJR2"/>
<dbReference type="Proteomes" id="UP000076404">
    <property type="component" value="Chromosome"/>
</dbReference>
<dbReference type="OrthoDB" id="9916726at2"/>
<evidence type="ECO:0000313" key="1">
    <source>
        <dbReference type="EMBL" id="AMW05258.1"/>
    </source>
</evidence>
<dbReference type="KEGG" id="gph:GEMMAAP_11475"/>
<dbReference type="RefSeq" id="WP_026849646.1">
    <property type="nucleotide sequence ID" value="NZ_CP011454.1"/>
</dbReference>
<dbReference type="eggNOG" id="ENOG502ZTB5">
    <property type="taxonomic scope" value="Bacteria"/>
</dbReference>
<accession>A0A143BJR2</accession>
<evidence type="ECO:0008006" key="3">
    <source>
        <dbReference type="Google" id="ProtNLM"/>
    </source>
</evidence>